<dbReference type="InterPro" id="IPR056789">
    <property type="entry name" value="LRR_R13L1-DRL21"/>
</dbReference>
<dbReference type="SUPFAM" id="SSF52058">
    <property type="entry name" value="L domain-like"/>
    <property type="match status" value="1"/>
</dbReference>
<organism evidence="2 3">
    <name type="scientific">Panicum virgatum</name>
    <name type="common">Blackwell switchgrass</name>
    <dbReference type="NCBI Taxonomy" id="38727"/>
    <lineage>
        <taxon>Eukaryota</taxon>
        <taxon>Viridiplantae</taxon>
        <taxon>Streptophyta</taxon>
        <taxon>Embryophyta</taxon>
        <taxon>Tracheophyta</taxon>
        <taxon>Spermatophyta</taxon>
        <taxon>Magnoliopsida</taxon>
        <taxon>Liliopsida</taxon>
        <taxon>Poales</taxon>
        <taxon>Poaceae</taxon>
        <taxon>PACMAD clade</taxon>
        <taxon>Panicoideae</taxon>
        <taxon>Panicodae</taxon>
        <taxon>Paniceae</taxon>
        <taxon>Panicinae</taxon>
        <taxon>Panicum</taxon>
        <taxon>Panicum sect. Hiantes</taxon>
    </lineage>
</organism>
<dbReference type="AlphaFoldDB" id="A0A8T0WAS1"/>
<name>A0A8T0WAS1_PANVG</name>
<evidence type="ECO:0000313" key="2">
    <source>
        <dbReference type="EMBL" id="KAG2640349.1"/>
    </source>
</evidence>
<accession>A0A8T0WAS1</accession>
<evidence type="ECO:0000259" key="1">
    <source>
        <dbReference type="Pfam" id="PF25019"/>
    </source>
</evidence>
<dbReference type="EMBL" id="CM029039">
    <property type="protein sequence ID" value="KAG2640349.1"/>
    <property type="molecule type" value="Genomic_DNA"/>
</dbReference>
<dbReference type="Pfam" id="PF25019">
    <property type="entry name" value="LRR_R13L1-DRL21"/>
    <property type="match status" value="1"/>
</dbReference>
<keyword evidence="3" id="KW-1185">Reference proteome</keyword>
<dbReference type="PANTHER" id="PTHR47186">
    <property type="entry name" value="LEUCINE-RICH REPEAT-CONTAINING PROTEIN 57"/>
    <property type="match status" value="1"/>
</dbReference>
<comment type="caution">
    <text evidence="2">The sequence shown here is derived from an EMBL/GenBank/DDBJ whole genome shotgun (WGS) entry which is preliminary data.</text>
</comment>
<dbReference type="InterPro" id="IPR032675">
    <property type="entry name" value="LRR_dom_sf"/>
</dbReference>
<evidence type="ECO:0000313" key="3">
    <source>
        <dbReference type="Proteomes" id="UP000823388"/>
    </source>
</evidence>
<dbReference type="Gene3D" id="3.80.10.10">
    <property type="entry name" value="Ribonuclease Inhibitor"/>
    <property type="match status" value="5"/>
</dbReference>
<reference evidence="2" key="1">
    <citation type="submission" date="2020-05" db="EMBL/GenBank/DDBJ databases">
        <title>WGS assembly of Panicum virgatum.</title>
        <authorList>
            <person name="Lovell J.T."/>
            <person name="Jenkins J."/>
            <person name="Shu S."/>
            <person name="Juenger T.E."/>
            <person name="Schmutz J."/>
        </authorList>
    </citation>
    <scope>NUCLEOTIDE SEQUENCE</scope>
    <source>
        <strain evidence="2">AP13</strain>
    </source>
</reference>
<dbReference type="SUPFAM" id="SSF52047">
    <property type="entry name" value="RNI-like"/>
    <property type="match status" value="1"/>
</dbReference>
<feature type="domain" description="R13L1/DRL21-like LRR repeat region" evidence="1">
    <location>
        <begin position="118"/>
        <end position="239"/>
    </location>
</feature>
<protein>
    <recommendedName>
        <fullName evidence="1">R13L1/DRL21-like LRR repeat region domain-containing protein</fullName>
    </recommendedName>
</protein>
<proteinExistence type="predicted"/>
<sequence>MKILSKYNSIRALKIKRGSFLRPKYLHHLRYLDLSKSDIEALPEDISILYHLQTLNLSDCRDLQRLPKELKYLTSLRHLYTHKCPKLKSMPAELGHLTSLQTLTCFVVGTDTGCSNVRELQNLDLGGRLELRQLENVARADVVEAAGLGNKKKLTELELVWTNNDQQAQNNNHKEVVQGLKPHDGLKALRIYSCGSSTFPSWMNMLNGMVEFTLSSCQKLEKLPALWQLPVLEILHLEALPSLHCLCSGGTTPITFQKLKVLTLFSMEKFEAWWDTDAIQGEEPIFPKVEELQIRQCGGLIALPKAAPVITESSGGVDTKCRSAFPALRKMILGSLNMFDRWEAVEESLGEGVTFPRLEELHISFCESLSALSKGSLLVKQSFGGAETVCPRSAFPALRKLRLYDLSALESWGAAEGTPGEEVTFPLLEKLDIVECPKLTDLPEAPKLSELGIEGHDQRMSLQAASRYIPSLSMLCLDVSPDEAETTLLHVKQKWNHELPMATMRLRWCDLLFSSHSNALALWACFARLIDLSIWDCDALVYWPENVFQVLVSLRKLSIWGCSKLTGRTQASGEQSAPGRDGLLPHLEVLRIKDCASLVEVPNLPASLKGLHIGSCNDNIKSIVFGLQEDTRLARGEGVVQLDTSSSIPGSSSREATTSTAVLKLSSAANHRFFPCLESLSIGFCDGLSEVANLPPSIKTLDINSCDNLQSLSGQLGDIQKLTIHSCSLLESLDSCLGELRSLEELELYDCKSLVSLPDGPQAYSSLRVLRIMLCDGVKSLPPSLQSRLGWLEQEVLVARYEEPKTRKCAMRSLACLK</sequence>
<dbReference type="Proteomes" id="UP000823388">
    <property type="component" value="Chromosome 2K"/>
</dbReference>
<gene>
    <name evidence="2" type="ORF">PVAP13_2KG085400</name>
</gene>
<dbReference type="PANTHER" id="PTHR47186:SF64">
    <property type="entry name" value="NB-ARC DOMAIN-CONTAINING PROTEIN"/>
    <property type="match status" value="1"/>
</dbReference>